<evidence type="ECO:0000313" key="2">
    <source>
        <dbReference type="Proteomes" id="UP000606974"/>
    </source>
</evidence>
<evidence type="ECO:0000313" key="1">
    <source>
        <dbReference type="EMBL" id="KAF7513592.1"/>
    </source>
</evidence>
<keyword evidence="2" id="KW-1185">Reference proteome</keyword>
<name>A0A8H7AVA7_9EURO</name>
<dbReference type="OrthoDB" id="415825at2759"/>
<reference evidence="1" key="1">
    <citation type="submission" date="2020-02" db="EMBL/GenBank/DDBJ databases">
        <authorList>
            <person name="Palmer J.M."/>
        </authorList>
    </citation>
    <scope>NUCLEOTIDE SEQUENCE</scope>
    <source>
        <strain evidence="1">EPUS1.4</strain>
        <tissue evidence="1">Thallus</tissue>
    </source>
</reference>
<dbReference type="EMBL" id="JAACFV010000005">
    <property type="protein sequence ID" value="KAF7513592.1"/>
    <property type="molecule type" value="Genomic_DNA"/>
</dbReference>
<dbReference type="SUPFAM" id="SSF56176">
    <property type="entry name" value="FAD-binding/transporter-associated domain-like"/>
    <property type="match status" value="1"/>
</dbReference>
<dbReference type="GO" id="GO:0050660">
    <property type="term" value="F:flavin adenine dinucleotide binding"/>
    <property type="evidence" value="ECO:0007669"/>
    <property type="project" value="InterPro"/>
</dbReference>
<organism evidence="1 2">
    <name type="scientific">Endocarpon pusillum</name>
    <dbReference type="NCBI Taxonomy" id="364733"/>
    <lineage>
        <taxon>Eukaryota</taxon>
        <taxon>Fungi</taxon>
        <taxon>Dikarya</taxon>
        <taxon>Ascomycota</taxon>
        <taxon>Pezizomycotina</taxon>
        <taxon>Eurotiomycetes</taxon>
        <taxon>Chaetothyriomycetidae</taxon>
        <taxon>Verrucariales</taxon>
        <taxon>Verrucariaceae</taxon>
        <taxon>Endocarpon</taxon>
    </lineage>
</organism>
<dbReference type="Proteomes" id="UP000606974">
    <property type="component" value="Unassembled WGS sequence"/>
</dbReference>
<sequence length="88" mass="10147">MATITGVTGNQYIRGTEEYEDRKYQYATSSYETERRMDPQLIIYPKNKNDIALGLKYAHSKNIAVAIRTGDISTVEHPLRMVQTFSWT</sequence>
<dbReference type="Gene3D" id="3.30.465.10">
    <property type="match status" value="1"/>
</dbReference>
<accession>A0A8H7AVA7</accession>
<gene>
    <name evidence="1" type="ORF">GJ744_008886</name>
</gene>
<proteinExistence type="predicted"/>
<dbReference type="InterPro" id="IPR016169">
    <property type="entry name" value="FAD-bd_PCMH_sub2"/>
</dbReference>
<protein>
    <submittedName>
        <fullName evidence="1">Uncharacterized protein</fullName>
    </submittedName>
</protein>
<comment type="caution">
    <text evidence="1">The sequence shown here is derived from an EMBL/GenBank/DDBJ whole genome shotgun (WGS) entry which is preliminary data.</text>
</comment>
<dbReference type="InterPro" id="IPR036318">
    <property type="entry name" value="FAD-bd_PCMH-like_sf"/>
</dbReference>
<dbReference type="AlphaFoldDB" id="A0A8H7AVA7"/>